<name>A0A5Q4ZLU6_9BURK</name>
<evidence type="ECO:0000313" key="2">
    <source>
        <dbReference type="EMBL" id="VVD28794.1"/>
    </source>
</evidence>
<organism evidence="2 3">
    <name type="scientific">Paraburkholderia dioscoreae</name>
    <dbReference type="NCBI Taxonomy" id="2604047"/>
    <lineage>
        <taxon>Bacteria</taxon>
        <taxon>Pseudomonadati</taxon>
        <taxon>Pseudomonadota</taxon>
        <taxon>Betaproteobacteria</taxon>
        <taxon>Burkholderiales</taxon>
        <taxon>Burkholderiaceae</taxon>
        <taxon>Paraburkholderia</taxon>
    </lineage>
</organism>
<evidence type="ECO:0000313" key="3">
    <source>
        <dbReference type="Proteomes" id="UP000325811"/>
    </source>
</evidence>
<gene>
    <name evidence="2" type="ORF">PDMSB3_2338</name>
</gene>
<accession>A0A5Q4ZLU6</accession>
<feature type="region of interest" description="Disordered" evidence="1">
    <location>
        <begin position="32"/>
        <end position="78"/>
    </location>
</feature>
<feature type="compositionally biased region" description="Basic and acidic residues" evidence="1">
    <location>
        <begin position="58"/>
        <end position="72"/>
    </location>
</feature>
<dbReference type="KEGG" id="pdio:PDMSB3_2338"/>
<dbReference type="AlphaFoldDB" id="A0A5Q4ZLU6"/>
<proteinExistence type="predicted"/>
<dbReference type="EMBL" id="LR699553">
    <property type="protein sequence ID" value="VVD28794.1"/>
    <property type="molecule type" value="Genomic_DNA"/>
</dbReference>
<sequence>MLVNGGPCVAALEGGETTPVGLTPRVSDCRYMPGSAPRGTPFGAHPERSSVGASVNVPDHDARQGTDCDRKRYLTRSP</sequence>
<evidence type="ECO:0000256" key="1">
    <source>
        <dbReference type="SAM" id="MobiDB-lite"/>
    </source>
</evidence>
<keyword evidence="3" id="KW-1185">Reference proteome</keyword>
<dbReference type="Proteomes" id="UP000325811">
    <property type="component" value="Chromosome I"/>
</dbReference>
<reference evidence="2 3" key="1">
    <citation type="submission" date="2019-08" db="EMBL/GenBank/DDBJ databases">
        <authorList>
            <person name="Herpell B J."/>
        </authorList>
    </citation>
    <scope>NUCLEOTIDE SEQUENCE [LARGE SCALE GENOMIC DNA]</scope>
    <source>
        <strain evidence="3">Msb3</strain>
    </source>
</reference>
<protein>
    <submittedName>
        <fullName evidence="2">Uncharacterized protein</fullName>
    </submittedName>
</protein>